<sequence length="82" mass="8795">MEIKAEDGAWRSLIPSRLFGLLLKDTSRDSRAPPSAAHLAFLLHSAARLRPANVGEEKNAALDDSLSLSRLPISLAVIDSSS</sequence>
<dbReference type="Proteomes" id="UP001187315">
    <property type="component" value="Unassembled WGS sequence"/>
</dbReference>
<accession>A0AA88T8L6</accession>
<organism evidence="1 2">
    <name type="scientific">Tachysurus vachellii</name>
    <name type="common">Darkbarbel catfish</name>
    <name type="synonym">Pelteobagrus vachellii</name>
    <dbReference type="NCBI Taxonomy" id="175792"/>
    <lineage>
        <taxon>Eukaryota</taxon>
        <taxon>Metazoa</taxon>
        <taxon>Chordata</taxon>
        <taxon>Craniata</taxon>
        <taxon>Vertebrata</taxon>
        <taxon>Euteleostomi</taxon>
        <taxon>Actinopterygii</taxon>
        <taxon>Neopterygii</taxon>
        <taxon>Teleostei</taxon>
        <taxon>Ostariophysi</taxon>
        <taxon>Siluriformes</taxon>
        <taxon>Bagridae</taxon>
        <taxon>Tachysurus</taxon>
    </lineage>
</organism>
<evidence type="ECO:0000313" key="2">
    <source>
        <dbReference type="Proteomes" id="UP001187315"/>
    </source>
</evidence>
<reference evidence="1" key="1">
    <citation type="submission" date="2023-08" db="EMBL/GenBank/DDBJ databases">
        <title>Pelteobagrus vachellii genome.</title>
        <authorList>
            <person name="Liu H."/>
        </authorList>
    </citation>
    <scope>NUCLEOTIDE SEQUENCE</scope>
    <source>
        <strain evidence="1">PRFRI_2022a</strain>
        <tissue evidence="1">Muscle</tissue>
    </source>
</reference>
<proteinExistence type="predicted"/>
<dbReference type="AlphaFoldDB" id="A0AA88T8L6"/>
<name>A0AA88T8L6_TACVA</name>
<gene>
    <name evidence="1" type="ORF">Q7C36_000898</name>
</gene>
<protein>
    <submittedName>
        <fullName evidence="1">Uncharacterized protein</fullName>
    </submittedName>
</protein>
<dbReference type="EMBL" id="JAVHJS010000001">
    <property type="protein sequence ID" value="KAK2869027.1"/>
    <property type="molecule type" value="Genomic_DNA"/>
</dbReference>
<evidence type="ECO:0000313" key="1">
    <source>
        <dbReference type="EMBL" id="KAK2869027.1"/>
    </source>
</evidence>
<comment type="caution">
    <text evidence="1">The sequence shown here is derived from an EMBL/GenBank/DDBJ whole genome shotgun (WGS) entry which is preliminary data.</text>
</comment>
<keyword evidence="2" id="KW-1185">Reference proteome</keyword>